<proteinExistence type="predicted"/>
<evidence type="ECO:0000313" key="2">
    <source>
        <dbReference type="Proteomes" id="UP000499080"/>
    </source>
</evidence>
<dbReference type="EMBL" id="BGPR01024374">
    <property type="protein sequence ID" value="GBN92425.1"/>
    <property type="molecule type" value="Genomic_DNA"/>
</dbReference>
<dbReference type="OrthoDB" id="6781406at2759"/>
<sequence>MQSLTNNIIDAYHNSSRPVKDSNSLFIPPHIRKIKTERSRLKRIWQSSRDPLNKNLYNRAQALFRRQINNYTQDTYQSDIEQLDTIEVSIWRRTRNLKTKHFEIPQMKHPSNNFPAHTEREKAEIITNHFETQFKLNIFGTASTENTVSKFIEKFFTQPHTKL</sequence>
<comment type="caution">
    <text evidence="1">The sequence shown here is derived from an EMBL/GenBank/DDBJ whole genome shotgun (WGS) entry which is preliminary data.</text>
</comment>
<evidence type="ECO:0000313" key="1">
    <source>
        <dbReference type="EMBL" id="GBN92425.1"/>
    </source>
</evidence>
<protein>
    <submittedName>
        <fullName evidence="1">Uncharacterized protein</fullName>
    </submittedName>
</protein>
<name>A0A4Y2SZW4_ARAVE</name>
<dbReference type="AlphaFoldDB" id="A0A4Y2SZW4"/>
<keyword evidence="2" id="KW-1185">Reference proteome</keyword>
<accession>A0A4Y2SZW4</accession>
<gene>
    <name evidence="1" type="ORF">AVEN_203969_1</name>
</gene>
<reference evidence="1 2" key="1">
    <citation type="journal article" date="2019" name="Sci. Rep.">
        <title>Orb-weaving spider Araneus ventricosus genome elucidates the spidroin gene catalogue.</title>
        <authorList>
            <person name="Kono N."/>
            <person name="Nakamura H."/>
            <person name="Ohtoshi R."/>
            <person name="Moran D.A.P."/>
            <person name="Shinohara A."/>
            <person name="Yoshida Y."/>
            <person name="Fujiwara M."/>
            <person name="Mori M."/>
            <person name="Tomita M."/>
            <person name="Arakawa K."/>
        </authorList>
    </citation>
    <scope>NUCLEOTIDE SEQUENCE [LARGE SCALE GENOMIC DNA]</scope>
</reference>
<organism evidence="1 2">
    <name type="scientific">Araneus ventricosus</name>
    <name type="common">Orbweaver spider</name>
    <name type="synonym">Epeira ventricosa</name>
    <dbReference type="NCBI Taxonomy" id="182803"/>
    <lineage>
        <taxon>Eukaryota</taxon>
        <taxon>Metazoa</taxon>
        <taxon>Ecdysozoa</taxon>
        <taxon>Arthropoda</taxon>
        <taxon>Chelicerata</taxon>
        <taxon>Arachnida</taxon>
        <taxon>Araneae</taxon>
        <taxon>Araneomorphae</taxon>
        <taxon>Entelegynae</taxon>
        <taxon>Araneoidea</taxon>
        <taxon>Araneidae</taxon>
        <taxon>Araneus</taxon>
    </lineage>
</organism>
<dbReference type="Proteomes" id="UP000499080">
    <property type="component" value="Unassembled WGS sequence"/>
</dbReference>